<evidence type="ECO:0000313" key="2">
    <source>
        <dbReference type="EMBL" id="AJI25340.1"/>
    </source>
</evidence>
<dbReference type="Pfam" id="PF13021">
    <property type="entry name" value="DUF3885"/>
    <property type="match status" value="1"/>
</dbReference>
<proteinExistence type="predicted"/>
<name>A0A0B6AKB8_PRIM2</name>
<feature type="domain" description="DUF3885" evidence="1">
    <location>
        <begin position="7"/>
        <end position="213"/>
    </location>
</feature>
<dbReference type="KEGG" id="bmeg:BG04_4110"/>
<dbReference type="InterPro" id="IPR024976">
    <property type="entry name" value="DUF3885"/>
</dbReference>
<dbReference type="HOGENOM" id="CLU_077093_1_0_9"/>
<accession>A0A0B6AKB8</accession>
<reference evidence="2 3" key="1">
    <citation type="journal article" date="2015" name="Genome Announc.">
        <title>Complete genome sequences for 35 biothreat assay-relevant bacillus species.</title>
        <authorList>
            <person name="Johnson S.L."/>
            <person name="Daligault H.E."/>
            <person name="Davenport K.W."/>
            <person name="Jaissle J."/>
            <person name="Frey K.G."/>
            <person name="Ladner J.T."/>
            <person name="Broomall S.M."/>
            <person name="Bishop-Lilly K.A."/>
            <person name="Bruce D.C."/>
            <person name="Gibbons H.S."/>
            <person name="Coyne S.R."/>
            <person name="Lo C.C."/>
            <person name="Meincke L."/>
            <person name="Munk A.C."/>
            <person name="Koroleva G.I."/>
            <person name="Rosenzweig C.N."/>
            <person name="Palacios G.F."/>
            <person name="Redden C.L."/>
            <person name="Minogue T.D."/>
            <person name="Chain P.S."/>
        </authorList>
    </citation>
    <scope>NUCLEOTIDE SEQUENCE [LARGE SCALE GENOMIC DNA]</scope>
    <source>
        <strain evidence="3">ATCC 14581 / DSM 32 / JCM 2506 / NBRC 15308 / NCIMB 9376 / NCTC 10342 / NRRL B-14308 / VKM B-512</strain>
    </source>
</reference>
<protein>
    <recommendedName>
        <fullName evidence="1">DUF3885 domain-containing protein</fullName>
    </recommendedName>
</protein>
<dbReference type="GeneID" id="93642134"/>
<dbReference type="Proteomes" id="UP000031829">
    <property type="component" value="Chromosome"/>
</dbReference>
<dbReference type="RefSeq" id="WP_034652938.1">
    <property type="nucleotide sequence ID" value="NZ_BCVB01000026.1"/>
</dbReference>
<evidence type="ECO:0000259" key="1">
    <source>
        <dbReference type="Pfam" id="PF13021"/>
    </source>
</evidence>
<gene>
    <name evidence="2" type="ORF">BG04_4110</name>
</gene>
<dbReference type="EMBL" id="CP009920">
    <property type="protein sequence ID" value="AJI25340.1"/>
    <property type="molecule type" value="Genomic_DNA"/>
</dbReference>
<organism evidence="2 3">
    <name type="scientific">Priestia megaterium (strain ATCC 14581 / DSM 32 / CCUG 1817 / JCM 2506 / NBRC 15308 / NCIMB 9376 / NCTC 10342 / NRRL B-14308 / VKM B-512 / Ford 19)</name>
    <name type="common">Bacillus megaterium</name>
    <dbReference type="NCBI Taxonomy" id="1348623"/>
    <lineage>
        <taxon>Bacteria</taxon>
        <taxon>Bacillati</taxon>
        <taxon>Bacillota</taxon>
        <taxon>Bacilli</taxon>
        <taxon>Bacillales</taxon>
        <taxon>Bacillaceae</taxon>
        <taxon>Priestia</taxon>
    </lineage>
</organism>
<evidence type="ECO:0000313" key="3">
    <source>
        <dbReference type="Proteomes" id="UP000031829"/>
    </source>
</evidence>
<sequence>MSTNTLPSFLEKYFEGLTLSPALFYSWKYSIRFEISDPLISSHEKDCLNQAFHRSITLFHRVFEEGDEILFITDVHTTNKDRFLQKRPLNVYLKYIKDKQRLYQLNHHCLPSVFQDEDEDDDQSLTHRYVLSCKKTELRYAQLLKAINYEDFAHPSTILKSNSQSSYDIYFINLSKKKIFHLYDDRGCDVLASSKESIRFLYEEYNNWILDYDREEIDLLFK</sequence>
<dbReference type="AlphaFoldDB" id="A0A0B6AKB8"/>